<dbReference type="InterPro" id="IPR041424">
    <property type="entry name" value="CinA_KH"/>
</dbReference>
<dbReference type="InterPro" id="IPR008136">
    <property type="entry name" value="CinA_C"/>
</dbReference>
<proteinExistence type="inferred from homology"/>
<name>A0A556MRF9_9FLAO</name>
<reference evidence="3 4" key="1">
    <citation type="submission" date="2019-07" db="EMBL/GenBank/DDBJ databases">
        <authorList>
            <person name="Huq M.A."/>
        </authorList>
    </citation>
    <scope>NUCLEOTIDE SEQUENCE [LARGE SCALE GENOMIC DNA]</scope>
    <source>
        <strain evidence="3 4">MAH-3</strain>
    </source>
</reference>
<evidence type="ECO:0000259" key="2">
    <source>
        <dbReference type="SMART" id="SM00852"/>
    </source>
</evidence>
<dbReference type="Gene3D" id="3.40.980.10">
    <property type="entry name" value="MoaB/Mog-like domain"/>
    <property type="match status" value="1"/>
</dbReference>
<dbReference type="InterPro" id="IPR050101">
    <property type="entry name" value="CinA"/>
</dbReference>
<comment type="caution">
    <text evidence="3">The sequence shown here is derived from an EMBL/GenBank/DDBJ whole genome shotgun (WGS) entry which is preliminary data.</text>
</comment>
<dbReference type="Proteomes" id="UP000316008">
    <property type="component" value="Unassembled WGS sequence"/>
</dbReference>
<evidence type="ECO:0000313" key="4">
    <source>
        <dbReference type="Proteomes" id="UP000316008"/>
    </source>
</evidence>
<sequence>MNVEIISIGDELLIGQTINTNASWMGAQLAANGIKVSHVVTISDTWEAITGALEEAHARNQVVLITGGLGPTKDDITKQVLCKFFDTKLVLDQNVLNHVTSFFTKRNRPMLETNKMQAMVPEACEVLFNEQGTAPGMWFEKEDTVFVSMPGVPYEMKFLMESHVIPRLIKKYPFKKLVQKTYLTQGIGESFLAEKISGWENQLRKEGLDLAYLPSPGMVKLRISSGSGDRARVASFGEELKQMIPLYLYGEEEETLPEVVGRLLLTNEETVGTVESCTGGSIMAGLTSISGSSAYVSGGLITYSNDLKIKLAQVNPETLEDFGAVSEETVLEMAAGGKKELNVDWCISVSGIAGPLGGSDEKPVGTVWIAIDGPERKVSRKFLFGTDRQRTVQMTVLTALNMLRCEILGINIEKKQD</sequence>
<gene>
    <name evidence="3" type="ORF">FO442_12130</name>
</gene>
<dbReference type="InterPro" id="IPR008135">
    <property type="entry name" value="Competence-induced_CinA"/>
</dbReference>
<dbReference type="OrthoDB" id="9801454at2"/>
<dbReference type="NCBIfam" id="TIGR00177">
    <property type="entry name" value="molyb_syn"/>
    <property type="match status" value="1"/>
</dbReference>
<dbReference type="NCBIfam" id="TIGR00200">
    <property type="entry name" value="cinA_nterm"/>
    <property type="match status" value="1"/>
</dbReference>
<dbReference type="PANTHER" id="PTHR13939:SF0">
    <property type="entry name" value="NMN AMIDOHYDROLASE-LIKE PROTEIN YFAY"/>
    <property type="match status" value="1"/>
</dbReference>
<dbReference type="NCBIfam" id="TIGR00199">
    <property type="entry name" value="PncC_domain"/>
    <property type="match status" value="1"/>
</dbReference>
<dbReference type="InterPro" id="IPR036425">
    <property type="entry name" value="MoaB/Mog-like_dom_sf"/>
</dbReference>
<dbReference type="InterPro" id="IPR001453">
    <property type="entry name" value="MoaB/Mog_dom"/>
</dbReference>
<dbReference type="Pfam" id="PF00994">
    <property type="entry name" value="MoCF_biosynth"/>
    <property type="match status" value="1"/>
</dbReference>
<dbReference type="Pfam" id="PF18146">
    <property type="entry name" value="CinA_KH"/>
    <property type="match status" value="1"/>
</dbReference>
<evidence type="ECO:0000313" key="3">
    <source>
        <dbReference type="EMBL" id="TSJ42536.1"/>
    </source>
</evidence>
<dbReference type="PIRSF" id="PIRSF006728">
    <property type="entry name" value="CinA"/>
    <property type="match status" value="1"/>
</dbReference>
<dbReference type="Pfam" id="PF02464">
    <property type="entry name" value="CinA"/>
    <property type="match status" value="1"/>
</dbReference>
<dbReference type="HAMAP" id="MF_00226_B">
    <property type="entry name" value="CinA_B"/>
    <property type="match status" value="1"/>
</dbReference>
<dbReference type="AlphaFoldDB" id="A0A556MRF9"/>
<organism evidence="3 4">
    <name type="scientific">Fluviicola chungangensis</name>
    <dbReference type="NCBI Taxonomy" id="2597671"/>
    <lineage>
        <taxon>Bacteria</taxon>
        <taxon>Pseudomonadati</taxon>
        <taxon>Bacteroidota</taxon>
        <taxon>Flavobacteriia</taxon>
        <taxon>Flavobacteriales</taxon>
        <taxon>Crocinitomicaceae</taxon>
        <taxon>Fluviicola</taxon>
    </lineage>
</organism>
<dbReference type="InterPro" id="IPR036653">
    <property type="entry name" value="CinA-like_C"/>
</dbReference>
<evidence type="ECO:0000256" key="1">
    <source>
        <dbReference type="HAMAP-Rule" id="MF_00226"/>
    </source>
</evidence>
<keyword evidence="4" id="KW-1185">Reference proteome</keyword>
<dbReference type="Gene3D" id="3.30.70.2860">
    <property type="match status" value="1"/>
</dbReference>
<dbReference type="EMBL" id="VLPL01000005">
    <property type="protein sequence ID" value="TSJ42536.1"/>
    <property type="molecule type" value="Genomic_DNA"/>
</dbReference>
<feature type="domain" description="MoaB/Mog" evidence="2">
    <location>
        <begin position="4"/>
        <end position="171"/>
    </location>
</feature>
<dbReference type="SUPFAM" id="SSF53218">
    <property type="entry name" value="Molybdenum cofactor biosynthesis proteins"/>
    <property type="match status" value="1"/>
</dbReference>
<dbReference type="Gene3D" id="3.90.950.20">
    <property type="entry name" value="CinA-like"/>
    <property type="match status" value="1"/>
</dbReference>
<dbReference type="SMART" id="SM00852">
    <property type="entry name" value="MoCF_biosynth"/>
    <property type="match status" value="1"/>
</dbReference>
<dbReference type="CDD" id="cd00885">
    <property type="entry name" value="cinA"/>
    <property type="match status" value="1"/>
</dbReference>
<dbReference type="PANTHER" id="PTHR13939">
    <property type="entry name" value="NICOTINAMIDE-NUCLEOTIDE AMIDOHYDROLASE PNCC"/>
    <property type="match status" value="1"/>
</dbReference>
<dbReference type="NCBIfam" id="NF001813">
    <property type="entry name" value="PRK00549.1"/>
    <property type="match status" value="1"/>
</dbReference>
<comment type="similarity">
    <text evidence="1">Belongs to the CinA family.</text>
</comment>
<accession>A0A556MRF9</accession>
<dbReference type="SUPFAM" id="SSF142433">
    <property type="entry name" value="CinA-like"/>
    <property type="match status" value="1"/>
</dbReference>
<protein>
    <recommendedName>
        <fullName evidence="1">CinA-like protein</fullName>
    </recommendedName>
</protein>